<dbReference type="SUPFAM" id="SSF52777">
    <property type="entry name" value="CoA-dependent acyltransferases"/>
    <property type="match status" value="1"/>
</dbReference>
<keyword evidence="4 8" id="KW-0450">Lipoyl</keyword>
<dbReference type="SUPFAM" id="SSF47005">
    <property type="entry name" value="Peripheral subunit-binding domain of 2-oxo acid dehydrogenase complex"/>
    <property type="match status" value="1"/>
</dbReference>
<dbReference type="InterPro" id="IPR000089">
    <property type="entry name" value="Biotin_lipoyl"/>
</dbReference>
<evidence type="ECO:0000256" key="6">
    <source>
        <dbReference type="ARBA" id="ARBA00025211"/>
    </source>
</evidence>
<dbReference type="InterPro" id="IPR011053">
    <property type="entry name" value="Single_hybrid_motif"/>
</dbReference>
<dbReference type="SUPFAM" id="SSF51230">
    <property type="entry name" value="Single hybrid motif"/>
    <property type="match status" value="1"/>
</dbReference>
<proteinExistence type="inferred from homology"/>
<dbReference type="InterPro" id="IPR023213">
    <property type="entry name" value="CAT-like_dom_sf"/>
</dbReference>
<dbReference type="CDD" id="cd06849">
    <property type="entry name" value="lipoyl_domain"/>
    <property type="match status" value="1"/>
</dbReference>
<gene>
    <name evidence="12" type="ORF">SAMN05444003_0894</name>
</gene>
<dbReference type="EC" id="2.3.1.12" evidence="8"/>
<feature type="domain" description="Lipoyl-binding" evidence="10">
    <location>
        <begin position="2"/>
        <end position="78"/>
    </location>
</feature>
<dbReference type="GO" id="GO:0006086">
    <property type="term" value="P:pyruvate decarboxylation to acetyl-CoA"/>
    <property type="evidence" value="ECO:0007669"/>
    <property type="project" value="InterPro"/>
</dbReference>
<comment type="cofactor">
    <cofactor evidence="8">
        <name>(R)-lipoate</name>
        <dbReference type="ChEBI" id="CHEBI:83088"/>
    </cofactor>
    <text evidence="8">Binds 1 lipoyl cofactor covalently.</text>
</comment>
<sequence length="440" mass="45412">MPIELLMPALSPTMEEGTLAKWLVKEGDTVSSGDLIAEIETDKATMEFEAVDEGVMGKILVAEGTEGVKVNDVIAILLEDGESADDIGAAPAAKAPEAASADAGTEAAPAGGSDTPAAPAPAPAAPSRDGTRIFATPLARRIAADKGLDLAAIPGTGPHGRIVKADVEGASPAAAKPAATAAAPAPAAAPAATAVASGPSTDVVLKTYADRPHEEVSLDGMRKTIAARLTEAKQSVPHFYLRRDINLDPLLKFRSQLNKQLEERGVKLSVNDFIIKACALALQQVPEANAVWAGDRTLKFERSDVAVAVAIEGGLFTPVLQDADMKSLSALSVQMKDLASRARDRKLAPHEYQGGSFAISNLGMFGIDNFDAIINPPHAAILAVGAGVKKPIVGEDGELAVATVMSVTLSVDHRVIDGALGADLLKAIKANLENPMGMLA</sequence>
<dbReference type="InterPro" id="IPR036625">
    <property type="entry name" value="E3-bd_dom_sf"/>
</dbReference>
<evidence type="ECO:0000256" key="3">
    <source>
        <dbReference type="ARBA" id="ARBA00022679"/>
    </source>
</evidence>
<comment type="similarity">
    <text evidence="1 8">Belongs to the 2-oxoacid dehydrogenase family.</text>
</comment>
<dbReference type="InterPro" id="IPR006257">
    <property type="entry name" value="LAT1"/>
</dbReference>
<evidence type="ECO:0000313" key="13">
    <source>
        <dbReference type="Proteomes" id="UP000184074"/>
    </source>
</evidence>
<feature type="compositionally biased region" description="Low complexity" evidence="9">
    <location>
        <begin position="90"/>
        <end position="117"/>
    </location>
</feature>
<keyword evidence="12" id="KW-0670">Pyruvate</keyword>
<dbReference type="FunFam" id="2.40.50.100:FF:000010">
    <property type="entry name" value="Acetyltransferase component of pyruvate dehydrogenase complex"/>
    <property type="match status" value="1"/>
</dbReference>
<dbReference type="STRING" id="1508389.SAMN05444003_0894"/>
<dbReference type="GO" id="GO:0004742">
    <property type="term" value="F:dihydrolipoyllysine-residue acetyltransferase activity"/>
    <property type="evidence" value="ECO:0007669"/>
    <property type="project" value="UniProtKB-UniRule"/>
</dbReference>
<comment type="function">
    <text evidence="6">The pyruvate dehydrogenase complex catalyzes the overall conversion of pyruvate to acetyl-CoA and CO(2). It contains multiple copies of three enzymatic components: pyruvate dehydrogenase (E1), dihydrolipoamide acetyltransferase (E2) and lipoamide dehydrogenase (E3).</text>
</comment>
<dbReference type="GO" id="GO:0045254">
    <property type="term" value="C:pyruvate dehydrogenase complex"/>
    <property type="evidence" value="ECO:0007669"/>
    <property type="project" value="UniProtKB-UniRule"/>
</dbReference>
<dbReference type="PROSITE" id="PS50968">
    <property type="entry name" value="BIOTINYL_LIPOYL"/>
    <property type="match status" value="1"/>
</dbReference>
<dbReference type="Gene3D" id="4.10.320.10">
    <property type="entry name" value="E3-binding domain"/>
    <property type="match status" value="1"/>
</dbReference>
<evidence type="ECO:0000256" key="8">
    <source>
        <dbReference type="RuleBase" id="RU361137"/>
    </source>
</evidence>
<evidence type="ECO:0000313" key="12">
    <source>
        <dbReference type="EMBL" id="SHG78158.1"/>
    </source>
</evidence>
<dbReference type="Gene3D" id="3.30.559.10">
    <property type="entry name" value="Chloramphenicol acetyltransferase-like domain"/>
    <property type="match status" value="1"/>
</dbReference>
<dbReference type="NCBIfam" id="TIGR01349">
    <property type="entry name" value="PDHac_trf_mito"/>
    <property type="match status" value="1"/>
</dbReference>
<dbReference type="AlphaFoldDB" id="A0A1M5MLG6"/>
<dbReference type="InterPro" id="IPR003016">
    <property type="entry name" value="2-oxoA_DH_lipoyl-BS"/>
</dbReference>
<evidence type="ECO:0000256" key="7">
    <source>
        <dbReference type="ARBA" id="ARBA00048370"/>
    </source>
</evidence>
<feature type="domain" description="Peripheral subunit-binding (PSBD)" evidence="11">
    <location>
        <begin position="134"/>
        <end position="171"/>
    </location>
</feature>
<keyword evidence="13" id="KW-1185">Reference proteome</keyword>
<comment type="subunit">
    <text evidence="2">Forms a 24-polypeptide structural core with octahedral symmetry.</text>
</comment>
<evidence type="ECO:0000259" key="10">
    <source>
        <dbReference type="PROSITE" id="PS50968"/>
    </source>
</evidence>
<dbReference type="PROSITE" id="PS00189">
    <property type="entry name" value="LIPOYL"/>
    <property type="match status" value="1"/>
</dbReference>
<keyword evidence="5 8" id="KW-0012">Acyltransferase</keyword>
<evidence type="ECO:0000256" key="2">
    <source>
        <dbReference type="ARBA" id="ARBA00011484"/>
    </source>
</evidence>
<evidence type="ECO:0000256" key="9">
    <source>
        <dbReference type="SAM" id="MobiDB-lite"/>
    </source>
</evidence>
<protein>
    <recommendedName>
        <fullName evidence="8">Acetyltransferase component of pyruvate dehydrogenase complex</fullName>
        <ecNumber evidence="8">2.3.1.12</ecNumber>
    </recommendedName>
</protein>
<dbReference type="EMBL" id="FQXB01000001">
    <property type="protein sequence ID" value="SHG78158.1"/>
    <property type="molecule type" value="Genomic_DNA"/>
</dbReference>
<evidence type="ECO:0000256" key="1">
    <source>
        <dbReference type="ARBA" id="ARBA00007317"/>
    </source>
</evidence>
<comment type="catalytic activity">
    <reaction evidence="7 8">
        <text>N(6)-[(R)-dihydrolipoyl]-L-lysyl-[protein] + acetyl-CoA = N(6)-[(R)-S(8)-acetyldihydrolipoyl]-L-lysyl-[protein] + CoA</text>
        <dbReference type="Rhea" id="RHEA:17017"/>
        <dbReference type="Rhea" id="RHEA-COMP:10475"/>
        <dbReference type="Rhea" id="RHEA-COMP:10478"/>
        <dbReference type="ChEBI" id="CHEBI:57287"/>
        <dbReference type="ChEBI" id="CHEBI:57288"/>
        <dbReference type="ChEBI" id="CHEBI:83100"/>
        <dbReference type="ChEBI" id="CHEBI:83111"/>
        <dbReference type="EC" id="2.3.1.12"/>
    </reaction>
</comment>
<evidence type="ECO:0000256" key="4">
    <source>
        <dbReference type="ARBA" id="ARBA00022823"/>
    </source>
</evidence>
<dbReference type="Gene3D" id="2.40.50.100">
    <property type="match status" value="1"/>
</dbReference>
<keyword evidence="3 8" id="KW-0808">Transferase</keyword>
<dbReference type="InterPro" id="IPR004167">
    <property type="entry name" value="PSBD"/>
</dbReference>
<dbReference type="InterPro" id="IPR045257">
    <property type="entry name" value="E2/Pdx1"/>
</dbReference>
<organism evidence="12 13">
    <name type="scientific">Cognatiyoonia sediminum</name>
    <dbReference type="NCBI Taxonomy" id="1508389"/>
    <lineage>
        <taxon>Bacteria</taxon>
        <taxon>Pseudomonadati</taxon>
        <taxon>Pseudomonadota</taxon>
        <taxon>Alphaproteobacteria</taxon>
        <taxon>Rhodobacterales</taxon>
        <taxon>Paracoccaceae</taxon>
        <taxon>Cognatiyoonia</taxon>
    </lineage>
</organism>
<dbReference type="PANTHER" id="PTHR23151:SF90">
    <property type="entry name" value="DIHYDROLIPOYLLYSINE-RESIDUE ACETYLTRANSFERASE COMPONENT OF PYRUVATE DEHYDROGENASE COMPLEX, MITOCHONDRIAL-RELATED"/>
    <property type="match status" value="1"/>
</dbReference>
<dbReference type="Proteomes" id="UP000184074">
    <property type="component" value="Unassembled WGS sequence"/>
</dbReference>
<evidence type="ECO:0000256" key="5">
    <source>
        <dbReference type="ARBA" id="ARBA00023315"/>
    </source>
</evidence>
<dbReference type="PROSITE" id="PS51826">
    <property type="entry name" value="PSBD"/>
    <property type="match status" value="1"/>
</dbReference>
<reference evidence="12 13" key="1">
    <citation type="submission" date="2016-11" db="EMBL/GenBank/DDBJ databases">
        <authorList>
            <person name="Jaros S."/>
            <person name="Januszkiewicz K."/>
            <person name="Wedrychowicz H."/>
        </authorList>
    </citation>
    <scope>NUCLEOTIDE SEQUENCE [LARGE SCALE GENOMIC DNA]</scope>
    <source>
        <strain evidence="12 13">DSM 28715</strain>
    </source>
</reference>
<name>A0A1M5MLG6_9RHOB</name>
<dbReference type="InterPro" id="IPR001078">
    <property type="entry name" value="2-oxoacid_DH_actylTfrase"/>
</dbReference>
<dbReference type="Pfam" id="PF02817">
    <property type="entry name" value="E3_binding"/>
    <property type="match status" value="1"/>
</dbReference>
<accession>A0A1M5MLG6</accession>
<dbReference type="Pfam" id="PF00198">
    <property type="entry name" value="2-oxoacid_dh"/>
    <property type="match status" value="1"/>
</dbReference>
<evidence type="ECO:0000259" key="11">
    <source>
        <dbReference type="PROSITE" id="PS51826"/>
    </source>
</evidence>
<feature type="region of interest" description="Disordered" evidence="9">
    <location>
        <begin position="90"/>
        <end position="130"/>
    </location>
</feature>
<dbReference type="PANTHER" id="PTHR23151">
    <property type="entry name" value="DIHYDROLIPOAMIDE ACETYL/SUCCINYL-TRANSFERASE-RELATED"/>
    <property type="match status" value="1"/>
</dbReference>
<dbReference type="Pfam" id="PF00364">
    <property type="entry name" value="Biotin_lipoyl"/>
    <property type="match status" value="1"/>
</dbReference>
<dbReference type="RefSeq" id="WP_072899606.1">
    <property type="nucleotide sequence ID" value="NZ_FQXB01000001.1"/>
</dbReference>
<dbReference type="OrthoDB" id="9805770at2"/>